<evidence type="ECO:0000313" key="3">
    <source>
        <dbReference type="Proteomes" id="UP001194696"/>
    </source>
</evidence>
<comment type="caution">
    <text evidence="2">The sequence shown here is derived from an EMBL/GenBank/DDBJ whole genome shotgun (WGS) entry which is preliminary data.</text>
</comment>
<keyword evidence="3" id="KW-1185">Reference proteome</keyword>
<proteinExistence type="predicted"/>
<feature type="region of interest" description="Disordered" evidence="1">
    <location>
        <begin position="197"/>
        <end position="266"/>
    </location>
</feature>
<evidence type="ECO:0000313" key="2">
    <source>
        <dbReference type="EMBL" id="KAG0282319.1"/>
    </source>
</evidence>
<sequence>MVYYNTSEFEKFFQDPPSIRGFKRTLKPRNHANGTYHGLEFHDAGTNAVRIYLAAQFLESDWVQTLHDNSEYGHHSFARDGDVFATLARQVAESEPCLQNVTGEALFWMYDNMVVKYGQVHSIMAFGRRYEAMQESKLLKFAQELYSLDESFLEAKLKSGDQLEVSERRRAEKIARMYPMVRMDSIQGVYRVPAFGGHWPPKEDRDPAAGAAPAAKQKKGPGQAKASGVTAARQQHAAVASGTHDVRDSAATSHTAAAVAASGPAPAVPPRAVGPVRNVGAGVRIWPIFIKDFDDSEGQVIAAPAAANSRAASRAKATRPY</sequence>
<name>A0ABQ7JNR2_9FUNG</name>
<dbReference type="Proteomes" id="UP001194696">
    <property type="component" value="Unassembled WGS sequence"/>
</dbReference>
<protein>
    <submittedName>
        <fullName evidence="2">Uncharacterized protein</fullName>
    </submittedName>
</protein>
<dbReference type="EMBL" id="JAAAIM010001088">
    <property type="protein sequence ID" value="KAG0282319.1"/>
    <property type="molecule type" value="Genomic_DNA"/>
</dbReference>
<feature type="compositionally biased region" description="Low complexity" evidence="1">
    <location>
        <begin position="250"/>
        <end position="266"/>
    </location>
</feature>
<evidence type="ECO:0000256" key="1">
    <source>
        <dbReference type="SAM" id="MobiDB-lite"/>
    </source>
</evidence>
<reference evidence="2 3" key="1">
    <citation type="journal article" date="2020" name="Fungal Divers.">
        <title>Resolving the Mortierellaceae phylogeny through synthesis of multi-gene phylogenetics and phylogenomics.</title>
        <authorList>
            <person name="Vandepol N."/>
            <person name="Liber J."/>
            <person name="Desiro A."/>
            <person name="Na H."/>
            <person name="Kennedy M."/>
            <person name="Barry K."/>
            <person name="Grigoriev I.V."/>
            <person name="Miller A.N."/>
            <person name="O'Donnell K."/>
            <person name="Stajich J.E."/>
            <person name="Bonito G."/>
        </authorList>
    </citation>
    <scope>NUCLEOTIDE SEQUENCE [LARGE SCALE GENOMIC DNA]</scope>
    <source>
        <strain evidence="2 3">AD045</strain>
    </source>
</reference>
<organism evidence="2 3">
    <name type="scientific">Linnemannia gamsii</name>
    <dbReference type="NCBI Taxonomy" id="64522"/>
    <lineage>
        <taxon>Eukaryota</taxon>
        <taxon>Fungi</taxon>
        <taxon>Fungi incertae sedis</taxon>
        <taxon>Mucoromycota</taxon>
        <taxon>Mortierellomycotina</taxon>
        <taxon>Mortierellomycetes</taxon>
        <taxon>Mortierellales</taxon>
        <taxon>Mortierellaceae</taxon>
        <taxon>Linnemannia</taxon>
    </lineage>
</organism>
<feature type="compositionally biased region" description="Low complexity" evidence="1">
    <location>
        <begin position="208"/>
        <end position="226"/>
    </location>
</feature>
<gene>
    <name evidence="2" type="ORF">BGZ96_000606</name>
</gene>
<accession>A0ABQ7JNR2</accession>